<name>A0A5C3KTF6_COPMA</name>
<dbReference type="STRING" id="230819.A0A5C3KTF6"/>
<feature type="compositionally biased region" description="Polar residues" evidence="3">
    <location>
        <begin position="822"/>
        <end position="846"/>
    </location>
</feature>
<evidence type="ECO:0000256" key="3">
    <source>
        <dbReference type="SAM" id="MobiDB-lite"/>
    </source>
</evidence>
<dbReference type="AlphaFoldDB" id="A0A5C3KTF6"/>
<evidence type="ECO:0000256" key="2">
    <source>
        <dbReference type="ARBA" id="ARBA00022803"/>
    </source>
</evidence>
<dbReference type="OrthoDB" id="3057274at2759"/>
<keyword evidence="1" id="KW-0677">Repeat</keyword>
<reference evidence="4 5" key="1">
    <citation type="journal article" date="2019" name="Nat. Ecol. Evol.">
        <title>Megaphylogeny resolves global patterns of mushroom evolution.</title>
        <authorList>
            <person name="Varga T."/>
            <person name="Krizsan K."/>
            <person name="Foldi C."/>
            <person name="Dima B."/>
            <person name="Sanchez-Garcia M."/>
            <person name="Sanchez-Ramirez S."/>
            <person name="Szollosi G.J."/>
            <person name="Szarkandi J.G."/>
            <person name="Papp V."/>
            <person name="Albert L."/>
            <person name="Andreopoulos W."/>
            <person name="Angelini C."/>
            <person name="Antonin V."/>
            <person name="Barry K.W."/>
            <person name="Bougher N.L."/>
            <person name="Buchanan P."/>
            <person name="Buyck B."/>
            <person name="Bense V."/>
            <person name="Catcheside P."/>
            <person name="Chovatia M."/>
            <person name="Cooper J."/>
            <person name="Damon W."/>
            <person name="Desjardin D."/>
            <person name="Finy P."/>
            <person name="Geml J."/>
            <person name="Haridas S."/>
            <person name="Hughes K."/>
            <person name="Justo A."/>
            <person name="Karasinski D."/>
            <person name="Kautmanova I."/>
            <person name="Kiss B."/>
            <person name="Kocsube S."/>
            <person name="Kotiranta H."/>
            <person name="LaButti K.M."/>
            <person name="Lechner B.E."/>
            <person name="Liimatainen K."/>
            <person name="Lipzen A."/>
            <person name="Lukacs Z."/>
            <person name="Mihaltcheva S."/>
            <person name="Morgado L.N."/>
            <person name="Niskanen T."/>
            <person name="Noordeloos M.E."/>
            <person name="Ohm R.A."/>
            <person name="Ortiz-Santana B."/>
            <person name="Ovrebo C."/>
            <person name="Racz N."/>
            <person name="Riley R."/>
            <person name="Savchenko A."/>
            <person name="Shiryaev A."/>
            <person name="Soop K."/>
            <person name="Spirin V."/>
            <person name="Szebenyi C."/>
            <person name="Tomsovsky M."/>
            <person name="Tulloss R.E."/>
            <person name="Uehling J."/>
            <person name="Grigoriev I.V."/>
            <person name="Vagvolgyi C."/>
            <person name="Papp T."/>
            <person name="Martin F.M."/>
            <person name="Miettinen O."/>
            <person name="Hibbett D.S."/>
            <person name="Nagy L.G."/>
        </authorList>
    </citation>
    <scope>NUCLEOTIDE SEQUENCE [LARGE SCALE GENOMIC DNA]</scope>
    <source>
        <strain evidence="4 5">CBS 121175</strain>
    </source>
</reference>
<evidence type="ECO:0000313" key="5">
    <source>
        <dbReference type="Proteomes" id="UP000307440"/>
    </source>
</evidence>
<dbReference type="SUPFAM" id="SSF48452">
    <property type="entry name" value="TPR-like"/>
    <property type="match status" value="3"/>
</dbReference>
<keyword evidence="5" id="KW-1185">Reference proteome</keyword>
<dbReference type="PANTHER" id="PTHR45641:SF19">
    <property type="entry name" value="NEPHROCYSTIN-3"/>
    <property type="match status" value="1"/>
</dbReference>
<dbReference type="EMBL" id="ML210210">
    <property type="protein sequence ID" value="TFK23889.1"/>
    <property type="molecule type" value="Genomic_DNA"/>
</dbReference>
<evidence type="ECO:0008006" key="6">
    <source>
        <dbReference type="Google" id="ProtNLM"/>
    </source>
</evidence>
<dbReference type="Gene3D" id="1.25.40.10">
    <property type="entry name" value="Tetratricopeptide repeat domain"/>
    <property type="match status" value="4"/>
</dbReference>
<evidence type="ECO:0000256" key="1">
    <source>
        <dbReference type="ARBA" id="ARBA00022737"/>
    </source>
</evidence>
<keyword evidence="2" id="KW-0802">TPR repeat</keyword>
<dbReference type="Proteomes" id="UP000307440">
    <property type="component" value="Unassembled WGS sequence"/>
</dbReference>
<evidence type="ECO:0000313" key="4">
    <source>
        <dbReference type="EMBL" id="TFK23889.1"/>
    </source>
</evidence>
<dbReference type="Pfam" id="PF13374">
    <property type="entry name" value="TPR_10"/>
    <property type="match status" value="2"/>
</dbReference>
<proteinExistence type="predicted"/>
<accession>A0A5C3KTF6</accession>
<dbReference type="InterPro" id="IPR019734">
    <property type="entry name" value="TPR_rpt"/>
</dbReference>
<protein>
    <recommendedName>
        <fullName evidence="6">TPR-like protein</fullName>
    </recommendedName>
</protein>
<gene>
    <name evidence="4" type="ORF">FA15DRAFT_442878</name>
</gene>
<dbReference type="SMART" id="SM00028">
    <property type="entry name" value="TPR"/>
    <property type="match status" value="7"/>
</dbReference>
<sequence length="846" mass="95182">MSKEAGKPQSRLKAVIGDEEALADRVADICLSDVSERNPPLGAQTEAPGHMNEIEDALFLQILSNTGRCAELAIGYQIVFGALCVLQEPLPVKALVPLLSADGVSAAEVEQVLNVLRPLIKGQDDQEVPVLLVDPSLRGFLTERAPSPYRIDLELSHSRLLRSLLLVIQNQLIHLNVPGLGYTEGDWGIFDIPDIPPLTRQDVSIELWYSSLVTLFDDVVISKSRPLLELTGSLGSCHTAIDLIKRTASIADLSASNTPHEDKLQGLRRVAQALHMISSCLEENLRIEEATAAAREAEVIYRRITTWTQDPDVLEEFALALRLLSRCLSEGGRYPDCLKLSTEALDITKTLALTNPERFSQTHATLLRNYSYALGKHDKHATAVEFSQQSVAIIRQLATTDPVKYSVDLASTLYSLAYHYDSCKKYEEALPPITQSIELYRQWEQSTPPSLESQRPNRLSSLANAICSQAIYLANLKREEESIKLSKQAIAVWREILETSPRLAKFEADLARTLHNLADDLHRCSRTYDAIEAIEESISIRRQLVARPGTLELYMADSLHNYAMYLADFRRMDEAITMGLEAISIRRRYLAIYKSEGAIPTNPLILEADLARSLHNIADDYHTWQQYDDAIASVEEAICIRREIVARNPTDPEAAASLAFSLHNCSVYRLSKDASAYEKCIEAASEAAEIRRKLAENEPVGYDASYAYSLYTIAYYYELWQRYDAAIPVVLKSVEQYRRMVDRAVASNAPSDAYRYRLDLAHALRRHTWYLCAIGQYEQAAEPSRASREAFQMIPHYNVDDDISHDWNLLAILERVRKRRAQNNPQVEKPSEQINYVKSDSNTEQG</sequence>
<dbReference type="PANTHER" id="PTHR45641">
    <property type="entry name" value="TETRATRICOPEPTIDE REPEAT PROTEIN (AFU_ORTHOLOGUE AFUA_6G03870)"/>
    <property type="match status" value="1"/>
</dbReference>
<feature type="region of interest" description="Disordered" evidence="3">
    <location>
        <begin position="821"/>
        <end position="846"/>
    </location>
</feature>
<dbReference type="InterPro" id="IPR011990">
    <property type="entry name" value="TPR-like_helical_dom_sf"/>
</dbReference>
<organism evidence="4 5">
    <name type="scientific">Coprinopsis marcescibilis</name>
    <name type="common">Agaric fungus</name>
    <name type="synonym">Psathyrella marcescibilis</name>
    <dbReference type="NCBI Taxonomy" id="230819"/>
    <lineage>
        <taxon>Eukaryota</taxon>
        <taxon>Fungi</taxon>
        <taxon>Dikarya</taxon>
        <taxon>Basidiomycota</taxon>
        <taxon>Agaricomycotina</taxon>
        <taxon>Agaricomycetes</taxon>
        <taxon>Agaricomycetidae</taxon>
        <taxon>Agaricales</taxon>
        <taxon>Agaricineae</taxon>
        <taxon>Psathyrellaceae</taxon>
        <taxon>Coprinopsis</taxon>
    </lineage>
</organism>